<dbReference type="AlphaFoldDB" id="A0A8S2RXM8"/>
<dbReference type="Proteomes" id="UP000677228">
    <property type="component" value="Unassembled WGS sequence"/>
</dbReference>
<dbReference type="EMBL" id="CAJOBA010046634">
    <property type="protein sequence ID" value="CAF4191816.1"/>
    <property type="molecule type" value="Genomic_DNA"/>
</dbReference>
<dbReference type="Proteomes" id="UP000682733">
    <property type="component" value="Unassembled WGS sequence"/>
</dbReference>
<comment type="caution">
    <text evidence="2">The sequence shown here is derived from an EMBL/GenBank/DDBJ whole genome shotgun (WGS) entry which is preliminary data.</text>
</comment>
<accession>A0A8S2RXM8</accession>
<sequence length="129" mass="14974">MNIHSTTDADLNTTDLQLSEFDRDFIGGQMNNDEGYSPFALISYHQTNTFCNNHLDMYEDQPLDFARQVLLVPSQLFCTHTRWVHESIRKIQSDMSRTSDTHLIKLALPAFNRKSWDLYLKDESTQLTG</sequence>
<proteinExistence type="predicted"/>
<name>A0A8S2RXM8_9BILA</name>
<dbReference type="EMBL" id="CAJNOK010024929">
    <property type="protein sequence ID" value="CAF1383463.1"/>
    <property type="molecule type" value="Genomic_DNA"/>
</dbReference>
<reference evidence="2" key="1">
    <citation type="submission" date="2021-02" db="EMBL/GenBank/DDBJ databases">
        <authorList>
            <person name="Nowell W R."/>
        </authorList>
    </citation>
    <scope>NUCLEOTIDE SEQUENCE</scope>
</reference>
<organism evidence="2 3">
    <name type="scientific">Didymodactylos carnosus</name>
    <dbReference type="NCBI Taxonomy" id="1234261"/>
    <lineage>
        <taxon>Eukaryota</taxon>
        <taxon>Metazoa</taxon>
        <taxon>Spiralia</taxon>
        <taxon>Gnathifera</taxon>
        <taxon>Rotifera</taxon>
        <taxon>Eurotatoria</taxon>
        <taxon>Bdelloidea</taxon>
        <taxon>Philodinida</taxon>
        <taxon>Philodinidae</taxon>
        <taxon>Didymodactylos</taxon>
    </lineage>
</organism>
<evidence type="ECO:0000313" key="1">
    <source>
        <dbReference type="EMBL" id="CAF1383463.1"/>
    </source>
</evidence>
<protein>
    <submittedName>
        <fullName evidence="2">Uncharacterized protein</fullName>
    </submittedName>
</protein>
<evidence type="ECO:0000313" key="3">
    <source>
        <dbReference type="Proteomes" id="UP000682733"/>
    </source>
</evidence>
<evidence type="ECO:0000313" key="2">
    <source>
        <dbReference type="EMBL" id="CAF4191816.1"/>
    </source>
</evidence>
<gene>
    <name evidence="1" type="ORF">OVA965_LOCUS32219</name>
    <name evidence="2" type="ORF">TMI583_LOCUS33079</name>
</gene>